<sequence length="584" mass="65152">MCGIVSYVGNKDNAVEIVFEGLKKLEYRGYDSWGVFAPGKPNFILKKVGKISDYEESNWPKGSIAFGHTRWATHGGITEVNTHPHYSAHHKVIIAQNGVMENYSEVKKELQKKGYKFITGTDTEVIANLFEMYLKTQKDLKQAAKSVFDKIEGRNAVVVYDLESRKLLGFRNGSPMVLGVSKEELFLASDVAPFIDTTQQVVFLNDGEAVLIEDGKYEIIDLTSLKTVHRTETVLEISSIANEKGDKNSFLEKEIFEQQFIFKETLKQDEKKVTQIATVIKNATMVYCIGAGTAYQVSFWGAGVLQKIGGKQAFPMIASEFVSQKDFLQKQDVLIIVSQSGETADTLEAINAAKEKGLKIISFVNVESSTICRQSDYVLLHRVGIEKAVASTKAALAPMFLYYLVAEKMAKVKNNLSKVTSLLSKYVNKDLEQKARNLARQIYIKENMYLIGRGMSYPIAREGSIKIQELSNIHAEGIAGGELKHYAISLIEEGIPCFVIVGEDEERKHILSNAMEVKARGGLIIGFDDQKNDVFDHYFPLPSLGILKGIFALIPLQMIAYHLALFRGCDPDYCRNLAKSVTVI</sequence>
<dbReference type="InterPro" id="IPR005855">
    <property type="entry name" value="GFAT"/>
</dbReference>
<dbReference type="GO" id="GO:0006047">
    <property type="term" value="P:UDP-N-acetylglucosamine metabolic process"/>
    <property type="evidence" value="ECO:0007669"/>
    <property type="project" value="TreeGrafter"/>
</dbReference>
<evidence type="ECO:0000256" key="4">
    <source>
        <dbReference type="ARBA" id="ARBA00022576"/>
    </source>
</evidence>
<evidence type="ECO:0000259" key="9">
    <source>
        <dbReference type="PROSITE" id="PS51464"/>
    </source>
</evidence>
<dbReference type="InterPro" id="IPR046348">
    <property type="entry name" value="SIS_dom_sf"/>
</dbReference>
<dbReference type="SUPFAM" id="SSF53697">
    <property type="entry name" value="SIS domain"/>
    <property type="match status" value="1"/>
</dbReference>
<dbReference type="PROSITE" id="PS51464">
    <property type="entry name" value="SIS"/>
    <property type="match status" value="2"/>
</dbReference>
<dbReference type="CDD" id="cd05009">
    <property type="entry name" value="SIS_GlmS_GlmD_2"/>
    <property type="match status" value="1"/>
</dbReference>
<reference evidence="10 11" key="1">
    <citation type="journal article" date="2015" name="Nature">
        <title>rRNA introns, odd ribosomes, and small enigmatic genomes across a large radiation of phyla.</title>
        <authorList>
            <person name="Brown C.T."/>
            <person name="Hug L.A."/>
            <person name="Thomas B.C."/>
            <person name="Sharon I."/>
            <person name="Castelle C.J."/>
            <person name="Singh A."/>
            <person name="Wilkins M.J."/>
            <person name="Williams K.H."/>
            <person name="Banfield J.F."/>
        </authorList>
    </citation>
    <scope>NUCLEOTIDE SEQUENCE [LARGE SCALE GENOMIC DNA]</scope>
</reference>
<dbReference type="EC" id="2.6.1.16" evidence="2"/>
<evidence type="ECO:0000256" key="5">
    <source>
        <dbReference type="ARBA" id="ARBA00022679"/>
    </source>
</evidence>
<dbReference type="Gene3D" id="3.60.20.10">
    <property type="entry name" value="Glutamine Phosphoribosylpyrophosphate, subunit 1, domain 1"/>
    <property type="match status" value="1"/>
</dbReference>
<dbReference type="GO" id="GO:0097367">
    <property type="term" value="F:carbohydrate derivative binding"/>
    <property type="evidence" value="ECO:0007669"/>
    <property type="project" value="InterPro"/>
</dbReference>
<dbReference type="NCBIfam" id="NF001484">
    <property type="entry name" value="PRK00331.1"/>
    <property type="match status" value="1"/>
</dbReference>
<name>A0A0G0BIG3_UNCC3</name>
<evidence type="ECO:0000256" key="2">
    <source>
        <dbReference type="ARBA" id="ARBA00012916"/>
    </source>
</evidence>
<dbReference type="SUPFAM" id="SSF56235">
    <property type="entry name" value="N-terminal nucleophile aminohydrolases (Ntn hydrolases)"/>
    <property type="match status" value="1"/>
</dbReference>
<evidence type="ECO:0000256" key="3">
    <source>
        <dbReference type="ARBA" id="ARBA00016090"/>
    </source>
</evidence>
<dbReference type="InterPro" id="IPR047084">
    <property type="entry name" value="GFAT_N"/>
</dbReference>
<dbReference type="CDD" id="cd05008">
    <property type="entry name" value="SIS_GlmS_GlmD_1"/>
    <property type="match status" value="1"/>
</dbReference>
<proteinExistence type="predicted"/>
<dbReference type="GO" id="GO:0006002">
    <property type="term" value="P:fructose 6-phosphate metabolic process"/>
    <property type="evidence" value="ECO:0007669"/>
    <property type="project" value="TreeGrafter"/>
</dbReference>
<keyword evidence="5 10" id="KW-0808">Transferase</keyword>
<evidence type="ECO:0000256" key="1">
    <source>
        <dbReference type="ARBA" id="ARBA00001031"/>
    </source>
</evidence>
<comment type="catalytic activity">
    <reaction evidence="1">
        <text>D-fructose 6-phosphate + L-glutamine = D-glucosamine 6-phosphate + L-glutamate</text>
        <dbReference type="Rhea" id="RHEA:13237"/>
        <dbReference type="ChEBI" id="CHEBI:29985"/>
        <dbReference type="ChEBI" id="CHEBI:58359"/>
        <dbReference type="ChEBI" id="CHEBI:58725"/>
        <dbReference type="ChEBI" id="CHEBI:61527"/>
        <dbReference type="EC" id="2.6.1.16"/>
    </reaction>
</comment>
<gene>
    <name evidence="10" type="ORF">UR67_C0008G0030</name>
</gene>
<feature type="domain" description="SIS" evidence="9">
    <location>
        <begin position="276"/>
        <end position="415"/>
    </location>
</feature>
<dbReference type="Gene3D" id="3.40.50.10490">
    <property type="entry name" value="Glucose-6-phosphate isomerase like protein, domain 1"/>
    <property type="match status" value="2"/>
</dbReference>
<dbReference type="EMBL" id="LBQB01000008">
    <property type="protein sequence ID" value="KKP69274.1"/>
    <property type="molecule type" value="Genomic_DNA"/>
</dbReference>
<evidence type="ECO:0000313" key="10">
    <source>
        <dbReference type="EMBL" id="KKP69274.1"/>
    </source>
</evidence>
<keyword evidence="7" id="KW-0315">Glutamine amidotransferase</keyword>
<dbReference type="Pfam" id="PF13522">
    <property type="entry name" value="GATase_6"/>
    <property type="match status" value="1"/>
</dbReference>
<dbReference type="GO" id="GO:0004360">
    <property type="term" value="F:glutamine-fructose-6-phosphate transaminase (isomerizing) activity"/>
    <property type="evidence" value="ECO:0007669"/>
    <property type="project" value="UniProtKB-EC"/>
</dbReference>
<dbReference type="PROSITE" id="PS51278">
    <property type="entry name" value="GATASE_TYPE_2"/>
    <property type="match status" value="1"/>
</dbReference>
<dbReference type="InterPro" id="IPR017932">
    <property type="entry name" value="GATase_2_dom"/>
</dbReference>
<dbReference type="GO" id="GO:0006487">
    <property type="term" value="P:protein N-linked glycosylation"/>
    <property type="evidence" value="ECO:0007669"/>
    <property type="project" value="TreeGrafter"/>
</dbReference>
<dbReference type="Proteomes" id="UP000034581">
    <property type="component" value="Unassembled WGS sequence"/>
</dbReference>
<feature type="domain" description="SIS" evidence="9">
    <location>
        <begin position="438"/>
        <end position="574"/>
    </location>
</feature>
<dbReference type="NCBIfam" id="TIGR01135">
    <property type="entry name" value="glmS"/>
    <property type="match status" value="1"/>
</dbReference>
<dbReference type="InterPro" id="IPR029055">
    <property type="entry name" value="Ntn_hydrolases_N"/>
</dbReference>
<dbReference type="STRING" id="1618350.UR67_C0008G0030"/>
<comment type="caution">
    <text evidence="10">The sequence shown here is derived from an EMBL/GenBank/DDBJ whole genome shotgun (WGS) entry which is preliminary data.</text>
</comment>
<accession>A0A0G0BIG3</accession>
<dbReference type="PANTHER" id="PTHR10937">
    <property type="entry name" value="GLUCOSAMINE--FRUCTOSE-6-PHOSPHATE AMINOTRANSFERASE, ISOMERIZING"/>
    <property type="match status" value="1"/>
</dbReference>
<evidence type="ECO:0000313" key="11">
    <source>
        <dbReference type="Proteomes" id="UP000034581"/>
    </source>
</evidence>
<dbReference type="PANTHER" id="PTHR10937:SF0">
    <property type="entry name" value="GLUTAMINE--FRUCTOSE-6-PHOSPHATE TRANSAMINASE (ISOMERIZING)"/>
    <property type="match status" value="1"/>
</dbReference>
<keyword evidence="6" id="KW-0677">Repeat</keyword>
<organism evidence="10 11">
    <name type="scientific">candidate division CPR3 bacterium GW2011_GWF2_35_18</name>
    <dbReference type="NCBI Taxonomy" id="1618350"/>
    <lineage>
        <taxon>Bacteria</taxon>
        <taxon>Bacteria division CPR3</taxon>
    </lineage>
</organism>
<dbReference type="PATRIC" id="fig|1618350.3.peg.1022"/>
<evidence type="ECO:0000256" key="7">
    <source>
        <dbReference type="ARBA" id="ARBA00022962"/>
    </source>
</evidence>
<feature type="domain" description="Glutamine amidotransferase type-2" evidence="8">
    <location>
        <begin position="2"/>
        <end position="215"/>
    </location>
</feature>
<dbReference type="InterPro" id="IPR001347">
    <property type="entry name" value="SIS_dom"/>
</dbReference>
<evidence type="ECO:0000259" key="8">
    <source>
        <dbReference type="PROSITE" id="PS51278"/>
    </source>
</evidence>
<keyword evidence="4 10" id="KW-0032">Aminotransferase</keyword>
<dbReference type="AlphaFoldDB" id="A0A0G0BIG3"/>
<dbReference type="Pfam" id="PF01380">
    <property type="entry name" value="SIS"/>
    <property type="match status" value="2"/>
</dbReference>
<dbReference type="CDD" id="cd00714">
    <property type="entry name" value="GFAT"/>
    <property type="match status" value="1"/>
</dbReference>
<dbReference type="InterPro" id="IPR035490">
    <property type="entry name" value="GlmS/FrlB_SIS"/>
</dbReference>
<protein>
    <recommendedName>
        <fullName evidence="3">Glutamine--fructose-6-phosphate aminotransferase [isomerizing]</fullName>
        <ecNumber evidence="2">2.6.1.16</ecNumber>
    </recommendedName>
</protein>
<dbReference type="InterPro" id="IPR035466">
    <property type="entry name" value="GlmS/AgaS_SIS"/>
</dbReference>
<evidence type="ECO:0000256" key="6">
    <source>
        <dbReference type="ARBA" id="ARBA00022737"/>
    </source>
</evidence>